<dbReference type="Gene3D" id="3.40.50.1820">
    <property type="entry name" value="alpha/beta hydrolase"/>
    <property type="match status" value="1"/>
</dbReference>
<keyword evidence="2" id="KW-1185">Reference proteome</keyword>
<name>A0A1B3XK85_9BACI</name>
<dbReference type="SUPFAM" id="SSF53474">
    <property type="entry name" value="alpha/beta-Hydrolases"/>
    <property type="match status" value="1"/>
</dbReference>
<dbReference type="STRING" id="264697.ABE28_004665"/>
<dbReference type="Proteomes" id="UP000077926">
    <property type="component" value="Chromosome"/>
</dbReference>
<accession>A0A1B3XK85</accession>
<dbReference type="OrthoDB" id="7335480at2"/>
<sequence length="264" mass="31136">MKKYIKRLIIKCYMFSVLFHEKVFQTAKCNLRYLLVKKKKSKKLLVIFSGYPGEGQQARYNYILKFSRLRCHRLYILDNFGPHNKGAWYLGENMDFYIEDAVVQLIDNTLKELGLTRQDVITCGSSKGGYAALYFENKHHYYASISGAPQPLLGDYLDRDVHRNIFEYIAGKEGETRHEDLNNLIYKAIKQKRGQNRIFVHVSKNEHTYEGHVLPLLNFLEQNNIEVRMDYGEYKKHDQVGFYFPPFALRIMEEILNEDIDVVR</sequence>
<evidence type="ECO:0000313" key="1">
    <source>
        <dbReference type="EMBL" id="AOH53633.1"/>
    </source>
</evidence>
<dbReference type="AlphaFoldDB" id="A0A1B3XK85"/>
<organism evidence="1 2">
    <name type="scientific">Peribacillus muralis</name>
    <dbReference type="NCBI Taxonomy" id="264697"/>
    <lineage>
        <taxon>Bacteria</taxon>
        <taxon>Bacillati</taxon>
        <taxon>Bacillota</taxon>
        <taxon>Bacilli</taxon>
        <taxon>Bacillales</taxon>
        <taxon>Bacillaceae</taxon>
        <taxon>Peribacillus</taxon>
    </lineage>
</organism>
<protein>
    <recommendedName>
        <fullName evidence="3">Two component regulator three Y domain-containing protein</fullName>
    </recommendedName>
</protein>
<dbReference type="GO" id="GO:0015031">
    <property type="term" value="P:protein transport"/>
    <property type="evidence" value="ECO:0007669"/>
    <property type="project" value="InterPro"/>
</dbReference>
<dbReference type="InterPro" id="IPR022267">
    <property type="entry name" value="Asp2"/>
</dbReference>
<proteinExistence type="predicted"/>
<dbReference type="KEGG" id="bmur:ABE28_004665"/>
<gene>
    <name evidence="1" type="ORF">ABE28_004665</name>
</gene>
<evidence type="ECO:0000313" key="2">
    <source>
        <dbReference type="Proteomes" id="UP000077926"/>
    </source>
</evidence>
<dbReference type="RefSeq" id="WP_064466829.1">
    <property type="nucleotide sequence ID" value="NZ_CP017080.1"/>
</dbReference>
<dbReference type="ESTHER" id="9baci-a0a1b3xk85">
    <property type="family name" value="Asp2"/>
</dbReference>
<evidence type="ECO:0008006" key="3">
    <source>
        <dbReference type="Google" id="ProtNLM"/>
    </source>
</evidence>
<dbReference type="EMBL" id="CP017080">
    <property type="protein sequence ID" value="AOH53633.1"/>
    <property type="molecule type" value="Genomic_DNA"/>
</dbReference>
<reference evidence="1 2" key="1">
    <citation type="submission" date="2016-08" db="EMBL/GenBank/DDBJ databases">
        <title>Complete genome sequence of Bacillus muralis G25-68, a strain with toxicity to nematodes.</title>
        <authorList>
            <person name="Zheng Z."/>
        </authorList>
    </citation>
    <scope>NUCLEOTIDE SEQUENCE [LARGE SCALE GENOMIC DNA]</scope>
    <source>
        <strain evidence="1 2">G25-68</strain>
    </source>
</reference>
<dbReference type="Pfam" id="PF16929">
    <property type="entry name" value="Asp2"/>
    <property type="match status" value="1"/>
</dbReference>
<dbReference type="InterPro" id="IPR029058">
    <property type="entry name" value="AB_hydrolase_fold"/>
</dbReference>